<evidence type="ECO:0000256" key="4">
    <source>
        <dbReference type="ARBA" id="ARBA00023139"/>
    </source>
</evidence>
<comment type="caution">
    <text evidence="8">The sequence shown here is derived from an EMBL/GenBank/DDBJ whole genome shotgun (WGS) entry which is preliminary data.</text>
</comment>
<dbReference type="AlphaFoldDB" id="A0A0F5QDM8"/>
<protein>
    <recommendedName>
        <fullName evidence="6">Lipoprotein</fullName>
    </recommendedName>
</protein>
<dbReference type="Proteomes" id="UP000033411">
    <property type="component" value="Unassembled WGS sequence"/>
</dbReference>
<evidence type="ECO:0000256" key="6">
    <source>
        <dbReference type="PIRNR" id="PIRNR002854"/>
    </source>
</evidence>
<keyword evidence="5 6" id="KW-0449">Lipoprotein</keyword>
<name>A0A0F5QDM8_9HYPH</name>
<dbReference type="Gene3D" id="3.40.190.10">
    <property type="entry name" value="Periplasmic binding protein-like II"/>
    <property type="match status" value="2"/>
</dbReference>
<gene>
    <name evidence="8" type="ORF">WH87_10915</name>
</gene>
<dbReference type="OrthoDB" id="9812878at2"/>
<evidence type="ECO:0000256" key="1">
    <source>
        <dbReference type="ARBA" id="ARBA00004635"/>
    </source>
</evidence>
<evidence type="ECO:0000256" key="5">
    <source>
        <dbReference type="ARBA" id="ARBA00023288"/>
    </source>
</evidence>
<evidence type="ECO:0000313" key="8">
    <source>
        <dbReference type="EMBL" id="KKC38109.1"/>
    </source>
</evidence>
<evidence type="ECO:0000256" key="7">
    <source>
        <dbReference type="SAM" id="SignalP"/>
    </source>
</evidence>
<evidence type="ECO:0000256" key="2">
    <source>
        <dbReference type="ARBA" id="ARBA00022729"/>
    </source>
</evidence>
<keyword evidence="4" id="KW-0564">Palmitate</keyword>
<dbReference type="PANTHER" id="PTHR30429">
    <property type="entry name" value="D-METHIONINE-BINDING LIPOPROTEIN METQ"/>
    <property type="match status" value="1"/>
</dbReference>
<evidence type="ECO:0000256" key="3">
    <source>
        <dbReference type="ARBA" id="ARBA00023136"/>
    </source>
</evidence>
<sequence length="268" mass="29278">MAKTSFITAAVLATSLLATPAFAEKLIVGASYVPHAEILEQAAPILAKEGIELEIVPFQDYILPNTALASGEIDANYFQHVPYLNEVLKDNPEYKFVNAGAIHVEPIGLYSKRWKSLQDLPENGEVILRDSVAEEGRILAIFVREGIVTLPEGKDVYTARVSDIVGNPKHLTFKADVEAALLAQVYLNDEADAVVINANYALDAGLNPVTDPIAVESAENNPYANIITVREGDETRPEIVRLVEVLKSEPIRKFIEDKYKGAVVPVAE</sequence>
<dbReference type="PIRSF" id="PIRSF002854">
    <property type="entry name" value="MetQ"/>
    <property type="match status" value="1"/>
</dbReference>
<dbReference type="GO" id="GO:0016020">
    <property type="term" value="C:membrane"/>
    <property type="evidence" value="ECO:0007669"/>
    <property type="project" value="UniProtKB-SubCell"/>
</dbReference>
<dbReference type="EMBL" id="LANJ01000016">
    <property type="protein sequence ID" value="KKC38109.1"/>
    <property type="molecule type" value="Genomic_DNA"/>
</dbReference>
<evidence type="ECO:0000313" key="9">
    <source>
        <dbReference type="Proteomes" id="UP000033411"/>
    </source>
</evidence>
<comment type="subcellular location">
    <subcellularLocation>
        <location evidence="1">Membrane</location>
        <topology evidence="1">Lipid-anchor</topology>
    </subcellularLocation>
</comment>
<dbReference type="Pfam" id="PF03180">
    <property type="entry name" value="Lipoprotein_9"/>
    <property type="match status" value="1"/>
</dbReference>
<feature type="signal peptide" evidence="7">
    <location>
        <begin position="1"/>
        <end position="23"/>
    </location>
</feature>
<dbReference type="PANTHER" id="PTHR30429:SF0">
    <property type="entry name" value="METHIONINE-BINDING LIPOPROTEIN METQ"/>
    <property type="match status" value="1"/>
</dbReference>
<reference evidence="8 9" key="1">
    <citation type="submission" date="2015-03" db="EMBL/GenBank/DDBJ databases">
        <authorList>
            <person name="Lepp D."/>
            <person name="Hassan Y.I."/>
            <person name="Li X.-Z."/>
            <person name="Zhou T."/>
        </authorList>
    </citation>
    <scope>NUCLEOTIDE SEQUENCE [LARGE SCALE GENOMIC DNA]</scope>
    <source>
        <strain evidence="8 9">E84</strain>
    </source>
</reference>
<dbReference type="PATRIC" id="fig|1293439.3.peg.1772"/>
<dbReference type="STRING" id="1293439.WH87_10915"/>
<accession>A0A0F5QDM8</accession>
<keyword evidence="9" id="KW-1185">Reference proteome</keyword>
<organism evidence="8 9">
    <name type="scientific">Devosia epidermidihirudinis</name>
    <dbReference type="NCBI Taxonomy" id="1293439"/>
    <lineage>
        <taxon>Bacteria</taxon>
        <taxon>Pseudomonadati</taxon>
        <taxon>Pseudomonadota</taxon>
        <taxon>Alphaproteobacteria</taxon>
        <taxon>Hyphomicrobiales</taxon>
        <taxon>Devosiaceae</taxon>
        <taxon>Devosia</taxon>
    </lineage>
</organism>
<dbReference type="InterPro" id="IPR004872">
    <property type="entry name" value="Lipoprotein_NlpA"/>
</dbReference>
<comment type="similarity">
    <text evidence="6">Belongs to the nlpA lipoprotein family.</text>
</comment>
<keyword evidence="3" id="KW-0472">Membrane</keyword>
<feature type="chain" id="PRO_5002494472" description="Lipoprotein" evidence="7">
    <location>
        <begin position="24"/>
        <end position="268"/>
    </location>
</feature>
<dbReference type="RefSeq" id="WP_046139133.1">
    <property type="nucleotide sequence ID" value="NZ_LANJ01000016.1"/>
</dbReference>
<keyword evidence="2 7" id="KW-0732">Signal</keyword>
<proteinExistence type="inferred from homology"/>
<dbReference type="SUPFAM" id="SSF53850">
    <property type="entry name" value="Periplasmic binding protein-like II"/>
    <property type="match status" value="1"/>
</dbReference>